<sequence>MRKIPTTSFYHLPTHQNFMDFKSSKNEYLKYTDVLHCAFAYYRDAIRREIKNERENRNNFALIDFLERIEKLLNKTKDYYIQHIGNIIKPDNDPVKHPNIGILRSVLFVYNKDLERCTDLLNHNYNLYPMGEGSIKERYEITKELLNWIVQKPSSTK</sequence>
<evidence type="ECO:0000313" key="2">
    <source>
        <dbReference type="Proteomes" id="UP000294299"/>
    </source>
</evidence>
<gene>
    <name evidence="1" type="ORF">NFRAN_0823</name>
</gene>
<dbReference type="KEGG" id="nfn:NFRAN_0823"/>
<organism evidence="1 2">
    <name type="scientific">Candidatus Nitrosocosmicus franklandianus</name>
    <dbReference type="NCBI Taxonomy" id="1798806"/>
    <lineage>
        <taxon>Archaea</taxon>
        <taxon>Nitrososphaerota</taxon>
        <taxon>Nitrososphaeria</taxon>
        <taxon>Nitrososphaerales</taxon>
        <taxon>Nitrososphaeraceae</taxon>
        <taxon>Candidatus Nitrosocosmicus</taxon>
    </lineage>
</organism>
<accession>A0A484IAU8</accession>
<proteinExistence type="predicted"/>
<name>A0A484IAU8_9ARCH</name>
<protein>
    <submittedName>
        <fullName evidence="1">Uncharacterized protein</fullName>
    </submittedName>
</protein>
<evidence type="ECO:0000313" key="1">
    <source>
        <dbReference type="EMBL" id="VFJ13145.1"/>
    </source>
</evidence>
<reference evidence="1 2" key="1">
    <citation type="submission" date="2019-02" db="EMBL/GenBank/DDBJ databases">
        <authorList>
            <person name="Lehtovirta-Morley E L."/>
        </authorList>
    </citation>
    <scope>NUCLEOTIDE SEQUENCE [LARGE SCALE GENOMIC DNA]</scope>
    <source>
        <strain evidence="1">NFRAN1</strain>
    </source>
</reference>
<dbReference type="EMBL" id="LR216287">
    <property type="protein sequence ID" value="VFJ13145.1"/>
    <property type="molecule type" value="Genomic_DNA"/>
</dbReference>
<dbReference type="Proteomes" id="UP000294299">
    <property type="component" value="Chromosome NFRAN"/>
</dbReference>
<dbReference type="AlphaFoldDB" id="A0A484IAU8"/>
<keyword evidence="2" id="KW-1185">Reference proteome</keyword>